<gene>
    <name evidence="2" type="ORF">LMG27198_32000</name>
</gene>
<comment type="caution">
    <text evidence="2">The sequence shown here is derived from an EMBL/GenBank/DDBJ whole genome shotgun (WGS) entry which is preliminary data.</text>
</comment>
<keyword evidence="1" id="KW-1133">Transmembrane helix</keyword>
<dbReference type="InterPro" id="IPR034756">
    <property type="entry name" value="T2SSM_b"/>
</dbReference>
<dbReference type="AlphaFoldDB" id="A0A9W6LT29"/>
<keyword evidence="3" id="KW-1185">Reference proteome</keyword>
<evidence type="ECO:0000256" key="1">
    <source>
        <dbReference type="SAM" id="Phobius"/>
    </source>
</evidence>
<dbReference type="EMBL" id="BSEC01000001">
    <property type="protein sequence ID" value="GLI94208.1"/>
    <property type="molecule type" value="Genomic_DNA"/>
</dbReference>
<dbReference type="RefSeq" id="WP_281804222.1">
    <property type="nucleotide sequence ID" value="NZ_BSEC01000001.1"/>
</dbReference>
<sequence>MNWKALRHSPAGRRAAFIGVNLLGLLLAYLIFVEPFRRMIADGAETIAERRQTLARYEAVAAHEAQIQAYAQQVADINGRGELFDGDSEGVISANLQARLKTIAEQAQVTVRSIQVLPEKSFEGVTLVGARLDVSGPYENVHALARALEGAPPLLIITAASLRGQAMLWGAAAQQNDEIEAQFDVFGGAPKKGRP</sequence>
<name>A0A9W6LT29_9HYPH</name>
<protein>
    <recommendedName>
        <fullName evidence="4">General secretion pathway protein GspM</fullName>
    </recommendedName>
</protein>
<proteinExistence type="predicted"/>
<accession>A0A9W6LT29</accession>
<evidence type="ECO:0000313" key="2">
    <source>
        <dbReference type="EMBL" id="GLI94208.1"/>
    </source>
</evidence>
<keyword evidence="1" id="KW-0812">Transmembrane</keyword>
<dbReference type="Proteomes" id="UP001144323">
    <property type="component" value="Unassembled WGS sequence"/>
</dbReference>
<dbReference type="NCBIfam" id="NF040576">
    <property type="entry name" value="T2SS_GspM_XpsM"/>
    <property type="match status" value="1"/>
</dbReference>
<evidence type="ECO:0000313" key="3">
    <source>
        <dbReference type="Proteomes" id="UP001144323"/>
    </source>
</evidence>
<keyword evidence="1" id="KW-0472">Membrane</keyword>
<dbReference type="Pfam" id="PF10741">
    <property type="entry name" value="T2SSM_b"/>
    <property type="match status" value="1"/>
</dbReference>
<feature type="transmembrane region" description="Helical" evidence="1">
    <location>
        <begin position="15"/>
        <end position="33"/>
    </location>
</feature>
<evidence type="ECO:0008006" key="4">
    <source>
        <dbReference type="Google" id="ProtNLM"/>
    </source>
</evidence>
<reference evidence="2" key="1">
    <citation type="journal article" date="2023" name="Int. J. Syst. Evol. Microbiol.">
        <title>Methylocystis iwaonis sp. nov., a type II methane-oxidizing bacterium from surface soil of a rice paddy field in Japan, and emended description of the genus Methylocystis (ex Whittenbury et al. 1970) Bowman et al. 1993.</title>
        <authorList>
            <person name="Kaise H."/>
            <person name="Sawadogo J.B."/>
            <person name="Alam M.S."/>
            <person name="Ueno C."/>
            <person name="Dianou D."/>
            <person name="Shinjo R."/>
            <person name="Asakawa S."/>
        </authorList>
    </citation>
    <scope>NUCLEOTIDE SEQUENCE</scope>
    <source>
        <strain evidence="2">LMG27198</strain>
    </source>
</reference>
<organism evidence="2 3">
    <name type="scientific">Methylocystis echinoides</name>
    <dbReference type="NCBI Taxonomy" id="29468"/>
    <lineage>
        <taxon>Bacteria</taxon>
        <taxon>Pseudomonadati</taxon>
        <taxon>Pseudomonadota</taxon>
        <taxon>Alphaproteobacteria</taxon>
        <taxon>Hyphomicrobiales</taxon>
        <taxon>Methylocystaceae</taxon>
        <taxon>Methylocystis</taxon>
    </lineage>
</organism>